<gene>
    <name evidence="5" type="ORF">BT63DRAFT_432238</name>
</gene>
<evidence type="ECO:0000256" key="4">
    <source>
        <dbReference type="SAM" id="Phobius"/>
    </source>
</evidence>
<dbReference type="InterPro" id="IPR015915">
    <property type="entry name" value="Kelch-typ_b-propeller"/>
</dbReference>
<dbReference type="EMBL" id="MU004233">
    <property type="protein sequence ID" value="KAF2671032.1"/>
    <property type="molecule type" value="Genomic_DNA"/>
</dbReference>
<dbReference type="Gene3D" id="2.120.10.80">
    <property type="entry name" value="Kelch-type beta propeller"/>
    <property type="match status" value="2"/>
</dbReference>
<evidence type="ECO:0000313" key="6">
    <source>
        <dbReference type="Proteomes" id="UP000799302"/>
    </source>
</evidence>
<feature type="transmembrane region" description="Helical" evidence="4">
    <location>
        <begin position="554"/>
        <end position="580"/>
    </location>
</feature>
<keyword evidence="2" id="KW-0677">Repeat</keyword>
<name>A0A6A6UFR5_9PEZI</name>
<organism evidence="5 6">
    <name type="scientific">Microthyrium microscopicum</name>
    <dbReference type="NCBI Taxonomy" id="703497"/>
    <lineage>
        <taxon>Eukaryota</taxon>
        <taxon>Fungi</taxon>
        <taxon>Dikarya</taxon>
        <taxon>Ascomycota</taxon>
        <taxon>Pezizomycotina</taxon>
        <taxon>Dothideomycetes</taxon>
        <taxon>Dothideomycetes incertae sedis</taxon>
        <taxon>Microthyriales</taxon>
        <taxon>Microthyriaceae</taxon>
        <taxon>Microthyrium</taxon>
    </lineage>
</organism>
<proteinExistence type="predicted"/>
<evidence type="ECO:0000313" key="5">
    <source>
        <dbReference type="EMBL" id="KAF2671032.1"/>
    </source>
</evidence>
<dbReference type="PANTHER" id="PTHR46093">
    <property type="entry name" value="ACYL-COA-BINDING DOMAIN-CONTAINING PROTEIN 5"/>
    <property type="match status" value="1"/>
</dbReference>
<dbReference type="OrthoDB" id="10251809at2759"/>
<dbReference type="AlphaFoldDB" id="A0A6A6UFR5"/>
<evidence type="ECO:0008006" key="7">
    <source>
        <dbReference type="Google" id="ProtNLM"/>
    </source>
</evidence>
<feature type="region of interest" description="Disordered" evidence="3">
    <location>
        <begin position="627"/>
        <end position="680"/>
    </location>
</feature>
<dbReference type="PANTHER" id="PTHR46093:SF18">
    <property type="entry name" value="FIBRONECTIN TYPE-III DOMAIN-CONTAINING PROTEIN"/>
    <property type="match status" value="1"/>
</dbReference>
<evidence type="ECO:0000256" key="1">
    <source>
        <dbReference type="ARBA" id="ARBA00022441"/>
    </source>
</evidence>
<evidence type="ECO:0000256" key="3">
    <source>
        <dbReference type="SAM" id="MobiDB-lite"/>
    </source>
</evidence>
<keyword evidence="6" id="KW-1185">Reference proteome</keyword>
<accession>A0A6A6UFR5</accession>
<dbReference type="Proteomes" id="UP000799302">
    <property type="component" value="Unassembled WGS sequence"/>
</dbReference>
<reference evidence="5" key="1">
    <citation type="journal article" date="2020" name="Stud. Mycol.">
        <title>101 Dothideomycetes genomes: a test case for predicting lifestyles and emergence of pathogens.</title>
        <authorList>
            <person name="Haridas S."/>
            <person name="Albert R."/>
            <person name="Binder M."/>
            <person name="Bloem J."/>
            <person name="Labutti K."/>
            <person name="Salamov A."/>
            <person name="Andreopoulos B."/>
            <person name="Baker S."/>
            <person name="Barry K."/>
            <person name="Bills G."/>
            <person name="Bluhm B."/>
            <person name="Cannon C."/>
            <person name="Castanera R."/>
            <person name="Culley D."/>
            <person name="Daum C."/>
            <person name="Ezra D."/>
            <person name="Gonzalez J."/>
            <person name="Henrissat B."/>
            <person name="Kuo A."/>
            <person name="Liang C."/>
            <person name="Lipzen A."/>
            <person name="Lutzoni F."/>
            <person name="Magnuson J."/>
            <person name="Mondo S."/>
            <person name="Nolan M."/>
            <person name="Ohm R."/>
            <person name="Pangilinan J."/>
            <person name="Park H.-J."/>
            <person name="Ramirez L."/>
            <person name="Alfaro M."/>
            <person name="Sun H."/>
            <person name="Tritt A."/>
            <person name="Yoshinaga Y."/>
            <person name="Zwiers L.-H."/>
            <person name="Turgeon B."/>
            <person name="Goodwin S."/>
            <person name="Spatafora J."/>
            <person name="Crous P."/>
            <person name="Grigoriev I."/>
        </authorList>
    </citation>
    <scope>NUCLEOTIDE SEQUENCE</scope>
    <source>
        <strain evidence="5">CBS 115976</strain>
    </source>
</reference>
<keyword evidence="4" id="KW-1133">Transmembrane helix</keyword>
<evidence type="ECO:0000256" key="2">
    <source>
        <dbReference type="ARBA" id="ARBA00022737"/>
    </source>
</evidence>
<keyword evidence="4" id="KW-0472">Membrane</keyword>
<keyword evidence="1" id="KW-0880">Kelch repeat</keyword>
<protein>
    <recommendedName>
        <fullName evidence="7">Galactose oxidase</fullName>
    </recommendedName>
</protein>
<dbReference type="Pfam" id="PF24681">
    <property type="entry name" value="Kelch_KLHDC2_KLHL20_DRC7"/>
    <property type="match status" value="1"/>
</dbReference>
<keyword evidence="4" id="KW-0812">Transmembrane</keyword>
<dbReference type="SUPFAM" id="SSF117281">
    <property type="entry name" value="Kelch motif"/>
    <property type="match status" value="1"/>
</dbReference>
<sequence>MSCLGPNCSSLILFNLYCSWTIPNVHFSLPPRMKIPKIVLLGRMRCTTNPVGLQIKRRTSSSPQLQARANSPTDVCKRWSQQSSIVNGTLYLYGGRATTSSTQNSNTWNNDFLSINLKSSWQISSPPFVGLPQPSGPPAVANGYLWSSYDSLFLYGGEYSDTPAAKPDPFSLWEYKIKSSSWVSHANPTSSAGTNSEAAGQTIQRAAEGAGFSVPALGRGWYFGGHLDAFTTPDWTVQVTRSYLRSFVEFTFPGYTNSGVDSLHSTAAGSDGAWRNITNAGIQDTAGFTERADGLLAWVPGWGKDGIILSLAGGTNDTFTQMNEVDVYDIANSQWYRQSTSGPTPEIRVNPCAVVVGAADGSSYQVYMFGGQNLIPAGNQTQYNDMWILSVPSFSWIKVDMSGQSVPYGRAGHTCDVWDSQMVVVGGYIDKSISCESPGVYVFNTSSLKWQNSFNSLSGGLKDNPFSQQAAQKGASEKSGLDGSYGYAVPEVVYKQIGGSPTGGATITAPVATAVAPFATGKPYTYTVTGANGATITETSSGSSGSSGHSGTNVGAAVAGSVAGVLAIVAGYLAFCALLYRKQLGLYKAHVAAIGDHPSMQTPAPYSEERGIVGAWHRVGWLAGRNKTSTEGSRWGGDSTHSGPAEHRSTNSGSGYAPPGVWEPNTDGGDEPEHSNEFEPSYWGVLLHPRRSLRVVNR</sequence>